<organism evidence="1 2">
    <name type="scientific">Taklimakanibacter albus</name>
    <dbReference type="NCBI Taxonomy" id="2800327"/>
    <lineage>
        <taxon>Bacteria</taxon>
        <taxon>Pseudomonadati</taxon>
        <taxon>Pseudomonadota</taxon>
        <taxon>Alphaproteobacteria</taxon>
        <taxon>Hyphomicrobiales</taxon>
        <taxon>Aestuariivirgaceae</taxon>
        <taxon>Taklimakanibacter</taxon>
    </lineage>
</organism>
<evidence type="ECO:0000313" key="1">
    <source>
        <dbReference type="EMBL" id="MBK1870611.1"/>
    </source>
</evidence>
<protein>
    <submittedName>
        <fullName evidence="1">DeoR/GlpR transcriptional regulator</fullName>
    </submittedName>
</protein>
<comment type="caution">
    <text evidence="1">The sequence shown here is derived from an EMBL/GenBank/DDBJ whole genome shotgun (WGS) entry which is preliminary data.</text>
</comment>
<reference evidence="1" key="1">
    <citation type="submission" date="2021-01" db="EMBL/GenBank/DDBJ databases">
        <authorList>
            <person name="Sun Q."/>
        </authorList>
    </citation>
    <scope>NUCLEOTIDE SEQUENCE</scope>
    <source>
        <strain evidence="1">YIM B02566</strain>
    </source>
</reference>
<gene>
    <name evidence="1" type="ORF">JHL16_29875</name>
</gene>
<evidence type="ECO:0000313" key="2">
    <source>
        <dbReference type="Proteomes" id="UP000616151"/>
    </source>
</evidence>
<dbReference type="EMBL" id="JAENHL010000008">
    <property type="protein sequence ID" value="MBK1870611.1"/>
    <property type="molecule type" value="Genomic_DNA"/>
</dbReference>
<proteinExistence type="predicted"/>
<accession>A0ACC5RD30</accession>
<name>A0ACC5RD30_9HYPH</name>
<dbReference type="Proteomes" id="UP000616151">
    <property type="component" value="Unassembled WGS sequence"/>
</dbReference>
<sequence length="253" mass="27719">MTIGRNDRHKALLDHLSETGTASIDELCRRFGVSEMTIRRDLSELEREGLLIRTHGGAKLMETAFFEISFAAKTTQFVKEKKRIAERAAEMVRDGDRIIIDSGTTTGHFARCLKERRITVVTNALNVATDLIDCRQIDLHFCGGALRRGPVAAVGQVAARFFESFRCDRVFLGVEGIDNAGTLTVPDVEEALVKQSMMRAARDVVVLADHSKLGRNSLGVIDTLSSAHTLITSADADPRILGGLQKLTNVIVA</sequence>
<keyword evidence="2" id="KW-1185">Reference proteome</keyword>